<accession>A0A1I0RNS7</accession>
<dbReference type="CDD" id="cd05233">
    <property type="entry name" value="SDR_c"/>
    <property type="match status" value="1"/>
</dbReference>
<dbReference type="Gene3D" id="3.40.50.720">
    <property type="entry name" value="NAD(P)-binding Rossmann-like Domain"/>
    <property type="match status" value="1"/>
</dbReference>
<evidence type="ECO:0000313" key="5">
    <source>
        <dbReference type="Proteomes" id="UP000199437"/>
    </source>
</evidence>
<dbReference type="InterPro" id="IPR036291">
    <property type="entry name" value="NAD(P)-bd_dom_sf"/>
</dbReference>
<reference evidence="5" key="1">
    <citation type="submission" date="2016-10" db="EMBL/GenBank/DDBJ databases">
        <authorList>
            <person name="Varghese N."/>
            <person name="Submissions S."/>
        </authorList>
    </citation>
    <scope>NUCLEOTIDE SEQUENCE [LARGE SCALE GENOMIC DNA]</scope>
    <source>
        <strain evidence="5">CGMCC 1.12402</strain>
    </source>
</reference>
<organism evidence="4 5">
    <name type="scientific">Roseivirga pacifica</name>
    <dbReference type="NCBI Taxonomy" id="1267423"/>
    <lineage>
        <taxon>Bacteria</taxon>
        <taxon>Pseudomonadati</taxon>
        <taxon>Bacteroidota</taxon>
        <taxon>Cytophagia</taxon>
        <taxon>Cytophagales</taxon>
        <taxon>Roseivirgaceae</taxon>
        <taxon>Roseivirga</taxon>
    </lineage>
</organism>
<evidence type="ECO:0000313" key="4">
    <source>
        <dbReference type="EMBL" id="SEW42720.1"/>
    </source>
</evidence>
<dbReference type="SUPFAM" id="SSF51735">
    <property type="entry name" value="NAD(P)-binding Rossmann-fold domains"/>
    <property type="match status" value="1"/>
</dbReference>
<dbReference type="PANTHER" id="PTHR43115:SF4">
    <property type="entry name" value="DEHYDROGENASE_REDUCTASE SDR FAMILY MEMBER 11"/>
    <property type="match status" value="1"/>
</dbReference>
<sequence>MFGSEPFRRLSVLPNMDIKGKLAIVTGVSKGIGLETVKLLLQEGAIVAGWGRTSADIDHENYHFFKTDVSNWDQVQASFKATKEKLGKTSILVNNAGMGYQGLIHEMDVEEWKYMFDLNVHGLFYCIKQVVPDMIEMEEGHIVNLSSIAGTNGVKTMSGYVGTKHAVTGIGHSIFQELRDHGIKVTTVYPGSTNTNFFDSIEFANANENMMRPQDIAQSIVQSVQTHANYHVVDLEVRPLKPKG</sequence>
<dbReference type="AlphaFoldDB" id="A0A1I0RNS7"/>
<protein>
    <submittedName>
        <fullName evidence="4">NADP-dependent 3-hydroxy acid dehydrogenase YdfG</fullName>
    </submittedName>
</protein>
<name>A0A1I0RNS7_9BACT</name>
<dbReference type="InterPro" id="IPR002347">
    <property type="entry name" value="SDR_fam"/>
</dbReference>
<dbReference type="Pfam" id="PF00106">
    <property type="entry name" value="adh_short"/>
    <property type="match status" value="1"/>
</dbReference>
<comment type="similarity">
    <text evidence="1 3">Belongs to the short-chain dehydrogenases/reductases (SDR) family.</text>
</comment>
<dbReference type="EMBL" id="FOIR01000005">
    <property type="protein sequence ID" value="SEW42720.1"/>
    <property type="molecule type" value="Genomic_DNA"/>
</dbReference>
<dbReference type="PRINTS" id="PR00080">
    <property type="entry name" value="SDRFAMILY"/>
</dbReference>
<dbReference type="FunFam" id="3.40.50.720:FF:000084">
    <property type="entry name" value="Short-chain dehydrogenase reductase"/>
    <property type="match status" value="1"/>
</dbReference>
<evidence type="ECO:0000256" key="1">
    <source>
        <dbReference type="ARBA" id="ARBA00006484"/>
    </source>
</evidence>
<dbReference type="PANTHER" id="PTHR43115">
    <property type="entry name" value="DEHYDROGENASE/REDUCTASE SDR FAMILY MEMBER 11"/>
    <property type="match status" value="1"/>
</dbReference>
<dbReference type="STRING" id="1267423.SAMN05216290_3876"/>
<proteinExistence type="inferred from homology"/>
<gene>
    <name evidence="4" type="ORF">SAMN05216290_3876</name>
</gene>
<dbReference type="PRINTS" id="PR00081">
    <property type="entry name" value="GDHRDH"/>
</dbReference>
<dbReference type="Proteomes" id="UP000199437">
    <property type="component" value="Unassembled WGS sequence"/>
</dbReference>
<evidence type="ECO:0000256" key="2">
    <source>
        <dbReference type="ARBA" id="ARBA00023002"/>
    </source>
</evidence>
<dbReference type="GO" id="GO:0016491">
    <property type="term" value="F:oxidoreductase activity"/>
    <property type="evidence" value="ECO:0007669"/>
    <property type="project" value="UniProtKB-KW"/>
</dbReference>
<keyword evidence="5" id="KW-1185">Reference proteome</keyword>
<keyword evidence="2" id="KW-0560">Oxidoreductase</keyword>
<evidence type="ECO:0000256" key="3">
    <source>
        <dbReference type="RuleBase" id="RU000363"/>
    </source>
</evidence>